<name>A0ABP9HE93_9ACTN</name>
<proteinExistence type="predicted"/>
<keyword evidence="3" id="KW-1185">Reference proteome</keyword>
<protein>
    <submittedName>
        <fullName evidence="2">Uncharacterized protein</fullName>
    </submittedName>
</protein>
<gene>
    <name evidence="2" type="ORF">GCM10023225_09010</name>
</gene>
<evidence type="ECO:0000313" key="3">
    <source>
        <dbReference type="Proteomes" id="UP001501195"/>
    </source>
</evidence>
<sequence>MLRELAWAWADGDFDKQAFVDALTIIPIGTRVGPWAVRLLATRNHELCQRLAILSDSDKDFDEAPAEPAWVADHDPEVVRVFFSHPTLEPAVTPGNEALVQAALDAINLEVEGPITAQRVRDAFRSARVATKERPALAAGPGARKKGEFALAFAEQLISARDSGRSVNVPPHVEALLNFLRPDFTPSGIDDQSAPSGTSDTEAAAMSGVFDVTGTP</sequence>
<feature type="region of interest" description="Disordered" evidence="1">
    <location>
        <begin position="187"/>
        <end position="216"/>
    </location>
</feature>
<comment type="caution">
    <text evidence="2">The sequence shown here is derived from an EMBL/GenBank/DDBJ whole genome shotgun (WGS) entry which is preliminary data.</text>
</comment>
<evidence type="ECO:0000256" key="1">
    <source>
        <dbReference type="SAM" id="MobiDB-lite"/>
    </source>
</evidence>
<reference evidence="3" key="1">
    <citation type="journal article" date="2019" name="Int. J. Syst. Evol. Microbiol.">
        <title>The Global Catalogue of Microorganisms (GCM) 10K type strain sequencing project: providing services to taxonomists for standard genome sequencing and annotation.</title>
        <authorList>
            <consortium name="The Broad Institute Genomics Platform"/>
            <consortium name="The Broad Institute Genome Sequencing Center for Infectious Disease"/>
            <person name="Wu L."/>
            <person name="Ma J."/>
        </authorList>
    </citation>
    <scope>NUCLEOTIDE SEQUENCE [LARGE SCALE GENOMIC DNA]</scope>
    <source>
        <strain evidence="3">JCM 18126</strain>
    </source>
</reference>
<dbReference type="EMBL" id="BAABIL010000112">
    <property type="protein sequence ID" value="GAA4968873.1"/>
    <property type="molecule type" value="Genomic_DNA"/>
</dbReference>
<evidence type="ECO:0000313" key="2">
    <source>
        <dbReference type="EMBL" id="GAA4968873.1"/>
    </source>
</evidence>
<organism evidence="2 3">
    <name type="scientific">Kineococcus glutinatus</name>
    <dbReference type="NCBI Taxonomy" id="1070872"/>
    <lineage>
        <taxon>Bacteria</taxon>
        <taxon>Bacillati</taxon>
        <taxon>Actinomycetota</taxon>
        <taxon>Actinomycetes</taxon>
        <taxon>Kineosporiales</taxon>
        <taxon>Kineosporiaceae</taxon>
        <taxon>Kineococcus</taxon>
    </lineage>
</organism>
<dbReference type="Proteomes" id="UP001501195">
    <property type="component" value="Unassembled WGS sequence"/>
</dbReference>
<accession>A0ABP9HE93</accession>